<feature type="chain" id="PRO_5016348902" description="Extracellular membrane protein CFEM domain-containing protein" evidence="1">
    <location>
        <begin position="20"/>
        <end position="92"/>
    </location>
</feature>
<evidence type="ECO:0000313" key="3">
    <source>
        <dbReference type="Proteomes" id="UP000245942"/>
    </source>
</evidence>
<evidence type="ECO:0008006" key="4">
    <source>
        <dbReference type="Google" id="ProtNLM"/>
    </source>
</evidence>
<proteinExistence type="predicted"/>
<dbReference type="Proteomes" id="UP000245942">
    <property type="component" value="Unassembled WGS sequence"/>
</dbReference>
<evidence type="ECO:0000313" key="2">
    <source>
        <dbReference type="EMBL" id="PWN20170.1"/>
    </source>
</evidence>
<sequence>MKAFIIAMLCLVSAFMALAKTSCGLKSDGQWKSCESACTVDDLGVPKCAGGAETGDIGSLCVVLDAQVSASPIRSCGMGCGPLAGSEDNGCL</sequence>
<keyword evidence="3" id="KW-1185">Reference proteome</keyword>
<accession>A0A316U4R5</accession>
<evidence type="ECO:0000256" key="1">
    <source>
        <dbReference type="SAM" id="SignalP"/>
    </source>
</evidence>
<gene>
    <name evidence="2" type="ORF">BCV69DRAFT_299909</name>
</gene>
<name>A0A316U4R5_9BASI</name>
<dbReference type="RefSeq" id="XP_025347330.1">
    <property type="nucleotide sequence ID" value="XM_025494386.1"/>
</dbReference>
<dbReference type="EMBL" id="KZ819329">
    <property type="protein sequence ID" value="PWN20170.1"/>
    <property type="molecule type" value="Genomic_DNA"/>
</dbReference>
<organism evidence="2 3">
    <name type="scientific">Pseudomicrostroma glucosiphilum</name>
    <dbReference type="NCBI Taxonomy" id="1684307"/>
    <lineage>
        <taxon>Eukaryota</taxon>
        <taxon>Fungi</taxon>
        <taxon>Dikarya</taxon>
        <taxon>Basidiomycota</taxon>
        <taxon>Ustilaginomycotina</taxon>
        <taxon>Exobasidiomycetes</taxon>
        <taxon>Microstromatales</taxon>
        <taxon>Microstromatales incertae sedis</taxon>
        <taxon>Pseudomicrostroma</taxon>
    </lineage>
</organism>
<feature type="signal peptide" evidence="1">
    <location>
        <begin position="1"/>
        <end position="19"/>
    </location>
</feature>
<reference evidence="2 3" key="1">
    <citation type="journal article" date="2018" name="Mol. Biol. Evol.">
        <title>Broad Genomic Sampling Reveals a Smut Pathogenic Ancestry of the Fungal Clade Ustilaginomycotina.</title>
        <authorList>
            <person name="Kijpornyongpan T."/>
            <person name="Mondo S.J."/>
            <person name="Barry K."/>
            <person name="Sandor L."/>
            <person name="Lee J."/>
            <person name="Lipzen A."/>
            <person name="Pangilinan J."/>
            <person name="LaButti K."/>
            <person name="Hainaut M."/>
            <person name="Henrissat B."/>
            <person name="Grigoriev I.V."/>
            <person name="Spatafora J.W."/>
            <person name="Aime M.C."/>
        </authorList>
    </citation>
    <scope>NUCLEOTIDE SEQUENCE [LARGE SCALE GENOMIC DNA]</scope>
    <source>
        <strain evidence="2 3">MCA 4718</strain>
    </source>
</reference>
<dbReference type="GeneID" id="37016120"/>
<protein>
    <recommendedName>
        <fullName evidence="4">Extracellular membrane protein CFEM domain-containing protein</fullName>
    </recommendedName>
</protein>
<dbReference type="AlphaFoldDB" id="A0A316U4R5"/>
<keyword evidence="1" id="KW-0732">Signal</keyword>